<feature type="transmembrane region" description="Helical" evidence="1">
    <location>
        <begin position="43"/>
        <end position="60"/>
    </location>
</feature>
<keyword evidence="3" id="KW-1185">Reference proteome</keyword>
<proteinExistence type="predicted"/>
<dbReference type="EMBL" id="FOPU01000016">
    <property type="protein sequence ID" value="SFH52077.1"/>
    <property type="molecule type" value="Genomic_DNA"/>
</dbReference>
<organism evidence="2 3">
    <name type="scientific">Paracoccus aminovorans</name>
    <dbReference type="NCBI Taxonomy" id="34004"/>
    <lineage>
        <taxon>Bacteria</taxon>
        <taxon>Pseudomonadati</taxon>
        <taxon>Pseudomonadota</taxon>
        <taxon>Alphaproteobacteria</taxon>
        <taxon>Rhodobacterales</taxon>
        <taxon>Paracoccaceae</taxon>
        <taxon>Paracoccus</taxon>
    </lineage>
</organism>
<dbReference type="Proteomes" id="UP000183635">
    <property type="component" value="Unassembled WGS sequence"/>
</dbReference>
<keyword evidence="1" id="KW-0812">Transmembrane</keyword>
<dbReference type="OrthoDB" id="6009065at2"/>
<feature type="transmembrane region" description="Helical" evidence="1">
    <location>
        <begin position="66"/>
        <end position="86"/>
    </location>
</feature>
<evidence type="ECO:0000256" key="1">
    <source>
        <dbReference type="SAM" id="Phobius"/>
    </source>
</evidence>
<feature type="transmembrane region" description="Helical" evidence="1">
    <location>
        <begin position="6"/>
        <end position="22"/>
    </location>
</feature>
<protein>
    <recommendedName>
        <fullName evidence="4">DUF3325 domain-containing protein</fullName>
    </recommendedName>
</protein>
<evidence type="ECO:0008006" key="4">
    <source>
        <dbReference type="Google" id="ProtNLM"/>
    </source>
</evidence>
<keyword evidence="1" id="KW-1133">Transmembrane helix</keyword>
<evidence type="ECO:0000313" key="2">
    <source>
        <dbReference type="EMBL" id="SFH52077.1"/>
    </source>
</evidence>
<dbReference type="Pfam" id="PF11804">
    <property type="entry name" value="DUF3325"/>
    <property type="match status" value="1"/>
</dbReference>
<evidence type="ECO:0000313" key="3">
    <source>
        <dbReference type="Proteomes" id="UP000183635"/>
    </source>
</evidence>
<dbReference type="RefSeq" id="WP_074967905.1">
    <property type="nucleotide sequence ID" value="NZ_CBCRYP010000016.1"/>
</dbReference>
<dbReference type="InterPro" id="IPR021762">
    <property type="entry name" value="DUF3325"/>
</dbReference>
<keyword evidence="1" id="KW-0472">Membrane</keyword>
<reference evidence="2 3" key="1">
    <citation type="submission" date="2016-10" db="EMBL/GenBank/DDBJ databases">
        <authorList>
            <person name="de Groot N.N."/>
        </authorList>
    </citation>
    <scope>NUCLEOTIDE SEQUENCE [LARGE SCALE GENOMIC DNA]</scope>
    <source>
        <strain evidence="2 3">DSM 8537</strain>
    </source>
</reference>
<dbReference type="AlphaFoldDB" id="A0A1I3APT4"/>
<gene>
    <name evidence="2" type="ORF">SAMN04488021_11644</name>
</gene>
<name>A0A1I3APT4_9RHOB</name>
<accession>A0A1I3APT4</accession>
<sequence length="95" mass="10353">MTHGLVLTILLAGFACLALSMDRHQRDEFGRPLPAGPTRALRWFGWLLIPLALPVAIHGLGTGFGLVAWTGHLSLASALVFAALLCRNRRRAARR</sequence>
<dbReference type="STRING" id="34004.SAMN04488021_11644"/>